<comment type="caution">
    <text evidence="2">The sequence shown here is derived from an EMBL/GenBank/DDBJ whole genome shotgun (WGS) entry which is preliminary data.</text>
</comment>
<keyword evidence="1" id="KW-1133">Transmembrane helix</keyword>
<evidence type="ECO:0008006" key="4">
    <source>
        <dbReference type="Google" id="ProtNLM"/>
    </source>
</evidence>
<dbReference type="EMBL" id="JAUTAN010000001">
    <property type="protein sequence ID" value="MDQ1104491.1"/>
    <property type="molecule type" value="Genomic_DNA"/>
</dbReference>
<sequence>MSQTSPPAGRPGRYNRSFSGLVVSMVVLVLAVVAFVVVRDFVRSDPDMPVVEVDYVEAVRAGQEAGFPVVYPPSLPDGWVATSALFPLGPNPEWTLGILVDGDDFVGVKVVRGDSGAVLDRVLGDPYDVDGSIDVPNDDPLLSGDWSAASEGKDEALYTQAEVAVAGPEGETAAPGAEPQTETAVVVVYGTVGEDRLVDFARTLTSATLPAR</sequence>
<name>A0AAJ1TY59_9ACTN</name>
<dbReference type="RefSeq" id="WP_307199880.1">
    <property type="nucleotide sequence ID" value="NZ_JAUTAN010000001.1"/>
</dbReference>
<feature type="transmembrane region" description="Helical" evidence="1">
    <location>
        <begin position="20"/>
        <end position="38"/>
    </location>
</feature>
<dbReference type="Proteomes" id="UP001239215">
    <property type="component" value="Unassembled WGS sequence"/>
</dbReference>
<dbReference type="AlphaFoldDB" id="A0AAJ1TY59"/>
<reference evidence="2" key="1">
    <citation type="submission" date="2023-07" db="EMBL/GenBank/DDBJ databases">
        <title>Functional and genomic diversity of the sorghum phyllosphere microbiome.</title>
        <authorList>
            <person name="Shade A."/>
        </authorList>
    </citation>
    <scope>NUCLEOTIDE SEQUENCE</scope>
    <source>
        <strain evidence="2">SORGH_AS_1067</strain>
    </source>
</reference>
<evidence type="ECO:0000313" key="2">
    <source>
        <dbReference type="EMBL" id="MDQ1104491.1"/>
    </source>
</evidence>
<keyword evidence="1" id="KW-0812">Transmembrane</keyword>
<dbReference type="Pfam" id="PF14030">
    <property type="entry name" value="DUF4245"/>
    <property type="match status" value="1"/>
</dbReference>
<organism evidence="2 3">
    <name type="scientific">Nocardioides zeae</name>
    <dbReference type="NCBI Taxonomy" id="1457234"/>
    <lineage>
        <taxon>Bacteria</taxon>
        <taxon>Bacillati</taxon>
        <taxon>Actinomycetota</taxon>
        <taxon>Actinomycetes</taxon>
        <taxon>Propionibacteriales</taxon>
        <taxon>Nocardioidaceae</taxon>
        <taxon>Nocardioides</taxon>
    </lineage>
</organism>
<protein>
    <recommendedName>
        <fullName evidence="4">DUF4245 domain-containing protein</fullName>
    </recommendedName>
</protein>
<gene>
    <name evidence="2" type="ORF">QE405_001775</name>
</gene>
<evidence type="ECO:0000256" key="1">
    <source>
        <dbReference type="SAM" id="Phobius"/>
    </source>
</evidence>
<proteinExistence type="predicted"/>
<evidence type="ECO:0000313" key="3">
    <source>
        <dbReference type="Proteomes" id="UP001239215"/>
    </source>
</evidence>
<dbReference type="InterPro" id="IPR025339">
    <property type="entry name" value="DUF4245"/>
</dbReference>
<accession>A0AAJ1TY59</accession>
<keyword evidence="1" id="KW-0472">Membrane</keyword>